<dbReference type="AlphaFoldDB" id="A0AAD2D4Y2"/>
<name>A0AAD2D4Y2_EUPCR</name>
<accession>A0AAD2D4Y2</accession>
<dbReference type="EMBL" id="CAMPGE010023352">
    <property type="protein sequence ID" value="CAI2381304.1"/>
    <property type="molecule type" value="Genomic_DNA"/>
</dbReference>
<sequence>MEQNSSRINADKLLPLFQTILPYYGNYSCCQSLMLYLNKQIRHHWLQKSHLYKQVLDSLKTTTSIQPQNQNLVCKLHFQITDTEINSLIAHKLYEKYPLEVYLNHEHSILKFTHFLQKINLSNLGDQADLSFTKIYIANLLLAHNEQLISNFYAALKKKDTHKIFFINQGLLDEPLDIPLEYTEFAFCFQNIFHLFKNIKRLNLQAPNFPHKEQRKSVITQYIEELDFFHYSPVKEIKDFSFGFDDLGYWPQSGVIPIFDDFLLPYLGRVKHIIFNNLFIPKGEKFHSEGLLAKVKSLEKVSFNMKNKEMSYLEVLNELCVPFSQKYRTSFCEFTPRTRYPSIYDQFCMVSPNQVCCLTLTNVRVYFFPYSVYENYSLDVLDGMLEFEVDKLEIPATSYLSKKYPFDILQSKDGYEGQKYLRVEHFDHCNFHNLRLAQTKKTHQFKRFVIENHLGSLDNKESIPEIFTNHYAFFVEHCNVATCDITEICEEEGFSLITNLNLDICDRIEIELAPCSNIRIFKEAYEHLIKLSKKCQLSLILNFNKKPKKKNLILILKLFSEINIHSIAIIGSCWGYSDIEKELESLTETIIQHIMRDNDNHNNLTFQYAPTSYRVYANLFHDDKLTTVEKFIHCYFSGKLRTLLPDQYHNTLYIA</sequence>
<organism evidence="1 2">
    <name type="scientific">Euplotes crassus</name>
    <dbReference type="NCBI Taxonomy" id="5936"/>
    <lineage>
        <taxon>Eukaryota</taxon>
        <taxon>Sar</taxon>
        <taxon>Alveolata</taxon>
        <taxon>Ciliophora</taxon>
        <taxon>Intramacronucleata</taxon>
        <taxon>Spirotrichea</taxon>
        <taxon>Hypotrichia</taxon>
        <taxon>Euplotida</taxon>
        <taxon>Euplotidae</taxon>
        <taxon>Moneuplotes</taxon>
    </lineage>
</organism>
<protein>
    <submittedName>
        <fullName evidence="1">Uncharacterized protein</fullName>
    </submittedName>
</protein>
<reference evidence="1" key="1">
    <citation type="submission" date="2023-07" db="EMBL/GenBank/DDBJ databases">
        <authorList>
            <consortium name="AG Swart"/>
            <person name="Singh M."/>
            <person name="Singh A."/>
            <person name="Seah K."/>
            <person name="Emmerich C."/>
        </authorList>
    </citation>
    <scope>NUCLEOTIDE SEQUENCE</scope>
    <source>
        <strain evidence="1">DP1</strain>
    </source>
</reference>
<evidence type="ECO:0000313" key="2">
    <source>
        <dbReference type="Proteomes" id="UP001295684"/>
    </source>
</evidence>
<keyword evidence="2" id="KW-1185">Reference proteome</keyword>
<gene>
    <name evidence="1" type="ORF">ECRASSUSDP1_LOCUS22756</name>
</gene>
<proteinExistence type="predicted"/>
<evidence type="ECO:0000313" key="1">
    <source>
        <dbReference type="EMBL" id="CAI2381304.1"/>
    </source>
</evidence>
<dbReference type="Proteomes" id="UP001295684">
    <property type="component" value="Unassembled WGS sequence"/>
</dbReference>
<comment type="caution">
    <text evidence="1">The sequence shown here is derived from an EMBL/GenBank/DDBJ whole genome shotgun (WGS) entry which is preliminary data.</text>
</comment>